<protein>
    <submittedName>
        <fullName evidence="1">Uncharacterized protein</fullName>
    </submittedName>
</protein>
<accession>A0ACC2UEI6</accession>
<reference evidence="1" key="1">
    <citation type="submission" date="2022-04" db="EMBL/GenBank/DDBJ databases">
        <title>Genome of the entomopathogenic fungus Entomophthora muscae.</title>
        <authorList>
            <person name="Elya C."/>
            <person name="Lovett B.R."/>
            <person name="Lee E."/>
            <person name="Macias A.M."/>
            <person name="Hajek A.E."/>
            <person name="De Bivort B.L."/>
            <person name="Kasson M.T."/>
            <person name="De Fine Licht H.H."/>
            <person name="Stajich J.E."/>
        </authorList>
    </citation>
    <scope>NUCLEOTIDE SEQUENCE</scope>
    <source>
        <strain evidence="1">Berkeley</strain>
    </source>
</reference>
<organism evidence="1 2">
    <name type="scientific">Entomophthora muscae</name>
    <dbReference type="NCBI Taxonomy" id="34485"/>
    <lineage>
        <taxon>Eukaryota</taxon>
        <taxon>Fungi</taxon>
        <taxon>Fungi incertae sedis</taxon>
        <taxon>Zoopagomycota</taxon>
        <taxon>Entomophthoromycotina</taxon>
        <taxon>Entomophthoromycetes</taxon>
        <taxon>Entomophthorales</taxon>
        <taxon>Entomophthoraceae</taxon>
        <taxon>Entomophthora</taxon>
    </lineage>
</organism>
<dbReference type="Proteomes" id="UP001165960">
    <property type="component" value="Unassembled WGS sequence"/>
</dbReference>
<name>A0ACC2UEI6_9FUNG</name>
<evidence type="ECO:0000313" key="1">
    <source>
        <dbReference type="EMBL" id="KAJ9084812.1"/>
    </source>
</evidence>
<keyword evidence="2" id="KW-1185">Reference proteome</keyword>
<gene>
    <name evidence="1" type="ORF">DSO57_1020377</name>
</gene>
<sequence length="149" mass="16304">MPSGESATLKPTSSSVYDDGATSSSSGCQSLPQVFTVLPMPAETPRASRETGPAGSSCTNFFDRSCCKESPPCCCPQDKTPACFKPMNLPKFDPKDNVHTFICLFGMSMYVLKQSGMQRDSRIYNEDITNKLQVTCRGNFERESEGVDM</sequence>
<proteinExistence type="predicted"/>
<comment type="caution">
    <text evidence="1">The sequence shown here is derived from an EMBL/GenBank/DDBJ whole genome shotgun (WGS) entry which is preliminary data.</text>
</comment>
<evidence type="ECO:0000313" key="2">
    <source>
        <dbReference type="Proteomes" id="UP001165960"/>
    </source>
</evidence>
<dbReference type="EMBL" id="QTSX02000805">
    <property type="protein sequence ID" value="KAJ9084812.1"/>
    <property type="molecule type" value="Genomic_DNA"/>
</dbReference>